<evidence type="ECO:0000313" key="3">
    <source>
        <dbReference type="Proteomes" id="UP000586947"/>
    </source>
</evidence>
<feature type="domain" description="VOC" evidence="1">
    <location>
        <begin position="4"/>
        <end position="113"/>
    </location>
</feature>
<dbReference type="EMBL" id="JACHDP010000001">
    <property type="protein sequence ID" value="MBB5479315.1"/>
    <property type="molecule type" value="Genomic_DNA"/>
</dbReference>
<dbReference type="AlphaFoldDB" id="A0A840VRJ7"/>
<comment type="caution">
    <text evidence="2">The sequence shown here is derived from an EMBL/GenBank/DDBJ whole genome shotgun (WGS) entry which is preliminary data.</text>
</comment>
<evidence type="ECO:0000259" key="1">
    <source>
        <dbReference type="PROSITE" id="PS51819"/>
    </source>
</evidence>
<proteinExistence type="predicted"/>
<sequence length="115" mass="12049">MTAGMQTVIYPVRELTVAKAIFQELLGVPPHTDQPYYVGFNVAGQEVALDPNGHAKGLTGPTPYWHVDDLPARVKLLIKAGARSVQDATDVGGGKLTATLADADGNIIGLVQPAS</sequence>
<keyword evidence="2" id="KW-0456">Lyase</keyword>
<gene>
    <name evidence="2" type="ORF">HNR20_003820</name>
</gene>
<keyword evidence="3" id="KW-1185">Reference proteome</keyword>
<dbReference type="PROSITE" id="PS51819">
    <property type="entry name" value="VOC"/>
    <property type="match status" value="1"/>
</dbReference>
<dbReference type="RefSeq" id="WP_184181829.1">
    <property type="nucleotide sequence ID" value="NZ_BMNF01000001.1"/>
</dbReference>
<dbReference type="InterPro" id="IPR037523">
    <property type="entry name" value="VOC_core"/>
</dbReference>
<evidence type="ECO:0000313" key="2">
    <source>
        <dbReference type="EMBL" id="MBB5479315.1"/>
    </source>
</evidence>
<name>A0A840VRJ7_9ACTN</name>
<organism evidence="2 3">
    <name type="scientific">Micromonospora parathelypteridis</name>
    <dbReference type="NCBI Taxonomy" id="1839617"/>
    <lineage>
        <taxon>Bacteria</taxon>
        <taxon>Bacillati</taxon>
        <taxon>Actinomycetota</taxon>
        <taxon>Actinomycetes</taxon>
        <taxon>Micromonosporales</taxon>
        <taxon>Micromonosporaceae</taxon>
        <taxon>Micromonospora</taxon>
    </lineage>
</organism>
<dbReference type="InterPro" id="IPR029068">
    <property type="entry name" value="Glyas_Bleomycin-R_OHBP_Dase"/>
</dbReference>
<dbReference type="GO" id="GO:0016829">
    <property type="term" value="F:lyase activity"/>
    <property type="evidence" value="ECO:0007669"/>
    <property type="project" value="UniProtKB-KW"/>
</dbReference>
<dbReference type="Proteomes" id="UP000586947">
    <property type="component" value="Unassembled WGS sequence"/>
</dbReference>
<dbReference type="SUPFAM" id="SSF54593">
    <property type="entry name" value="Glyoxalase/Bleomycin resistance protein/Dihydroxybiphenyl dioxygenase"/>
    <property type="match status" value="1"/>
</dbReference>
<reference evidence="2 3" key="1">
    <citation type="submission" date="2020-08" db="EMBL/GenBank/DDBJ databases">
        <title>Sequencing the genomes of 1000 actinobacteria strains.</title>
        <authorList>
            <person name="Klenk H.-P."/>
        </authorList>
    </citation>
    <scope>NUCLEOTIDE SEQUENCE [LARGE SCALE GENOMIC DNA]</scope>
    <source>
        <strain evidence="2 3">DSM 103125</strain>
    </source>
</reference>
<dbReference type="Gene3D" id="3.10.180.10">
    <property type="entry name" value="2,3-Dihydroxybiphenyl 1,2-Dioxygenase, domain 1"/>
    <property type="match status" value="1"/>
</dbReference>
<accession>A0A840VRJ7</accession>
<protein>
    <submittedName>
        <fullName evidence="2">Putative enzyme related to lactoylglutathione lyase</fullName>
    </submittedName>
</protein>